<dbReference type="AlphaFoldDB" id="B9TIU1"/>
<evidence type="ECO:0000256" key="1">
    <source>
        <dbReference type="SAM" id="MobiDB-lite"/>
    </source>
</evidence>
<evidence type="ECO:0000313" key="2">
    <source>
        <dbReference type="EMBL" id="EEF24224.1"/>
    </source>
</evidence>
<accession>B9TIU1</accession>
<proteinExistence type="predicted"/>
<organism evidence="2 3">
    <name type="scientific">Ricinus communis</name>
    <name type="common">Castor bean</name>
    <dbReference type="NCBI Taxonomy" id="3988"/>
    <lineage>
        <taxon>Eukaryota</taxon>
        <taxon>Viridiplantae</taxon>
        <taxon>Streptophyta</taxon>
        <taxon>Embryophyta</taxon>
        <taxon>Tracheophyta</taxon>
        <taxon>Spermatophyta</taxon>
        <taxon>Magnoliopsida</taxon>
        <taxon>eudicotyledons</taxon>
        <taxon>Gunneridae</taxon>
        <taxon>Pentapetalae</taxon>
        <taxon>rosids</taxon>
        <taxon>fabids</taxon>
        <taxon>Malpighiales</taxon>
        <taxon>Euphorbiaceae</taxon>
        <taxon>Acalyphoideae</taxon>
        <taxon>Acalypheae</taxon>
        <taxon>Ricinus</taxon>
    </lineage>
</organism>
<gene>
    <name evidence="2" type="ORF">RCOM_1856800</name>
</gene>
<sequence length="168" mass="17908">MVLHPSKPAVRVARSEGTERRALAAGRHHGCDPGRHVVHPHRRTGPAVAALRLPDHVRRDVSLCRRGTGAGRWPGPCGAGGSVEVHDRHVPRPLRARELAGVQPVHVRPGHLDARHVPYLPVAAHLLFLQRAGHAGVAGPDPAHDSAVVVPGGEVDPSRQSYDLGRVA</sequence>
<evidence type="ECO:0000313" key="3">
    <source>
        <dbReference type="Proteomes" id="UP000008311"/>
    </source>
</evidence>
<name>B9TIU1_RICCO</name>
<reference evidence="3" key="1">
    <citation type="journal article" date="2010" name="Nat. Biotechnol.">
        <title>Draft genome sequence of the oilseed species Ricinus communis.</title>
        <authorList>
            <person name="Chan A.P."/>
            <person name="Crabtree J."/>
            <person name="Zhao Q."/>
            <person name="Lorenzi H."/>
            <person name="Orvis J."/>
            <person name="Puiu D."/>
            <person name="Melake-Berhan A."/>
            <person name="Jones K.M."/>
            <person name="Redman J."/>
            <person name="Chen G."/>
            <person name="Cahoon E.B."/>
            <person name="Gedil M."/>
            <person name="Stanke M."/>
            <person name="Haas B.J."/>
            <person name="Wortman J.R."/>
            <person name="Fraser-Liggett C.M."/>
            <person name="Ravel J."/>
            <person name="Rabinowicz P.D."/>
        </authorList>
    </citation>
    <scope>NUCLEOTIDE SEQUENCE [LARGE SCALE GENOMIC DNA]</scope>
    <source>
        <strain evidence="3">cv. Hale</strain>
    </source>
</reference>
<dbReference type="EMBL" id="EQ982983">
    <property type="protein sequence ID" value="EEF24224.1"/>
    <property type="molecule type" value="Genomic_DNA"/>
</dbReference>
<dbReference type="InParanoid" id="B9TIU1"/>
<feature type="non-terminal residue" evidence="2">
    <location>
        <position position="168"/>
    </location>
</feature>
<feature type="region of interest" description="Disordered" evidence="1">
    <location>
        <begin position="139"/>
        <end position="168"/>
    </location>
</feature>
<dbReference type="Proteomes" id="UP000008311">
    <property type="component" value="Unassembled WGS sequence"/>
</dbReference>
<keyword evidence="3" id="KW-1185">Reference proteome</keyword>
<protein>
    <submittedName>
        <fullName evidence="2">Uncharacterized protein</fullName>
    </submittedName>
</protein>